<comment type="caution">
    <text evidence="4">The sequence shown here is derived from an EMBL/GenBank/DDBJ whole genome shotgun (WGS) entry which is preliminary data.</text>
</comment>
<feature type="transmembrane region" description="Helical" evidence="2">
    <location>
        <begin position="138"/>
        <end position="163"/>
    </location>
</feature>
<feature type="region of interest" description="Disordered" evidence="1">
    <location>
        <begin position="189"/>
        <end position="228"/>
    </location>
</feature>
<feature type="chain" id="PRO_5043900602" description="Transmembrane protein" evidence="3">
    <location>
        <begin position="21"/>
        <end position="228"/>
    </location>
</feature>
<evidence type="ECO:0000256" key="1">
    <source>
        <dbReference type="SAM" id="MobiDB-lite"/>
    </source>
</evidence>
<reference evidence="4 5" key="1">
    <citation type="submission" date="2022-09" db="EMBL/GenBank/DDBJ databases">
        <authorList>
            <person name="Palmer J.M."/>
        </authorList>
    </citation>
    <scope>NUCLEOTIDE SEQUENCE [LARGE SCALE GENOMIC DNA]</scope>
    <source>
        <strain evidence="4 5">DSM 7382</strain>
    </source>
</reference>
<evidence type="ECO:0000313" key="4">
    <source>
        <dbReference type="EMBL" id="KAK7695370.1"/>
    </source>
</evidence>
<name>A0AAW0GQ84_9APHY</name>
<dbReference type="AlphaFoldDB" id="A0AAW0GQ84"/>
<dbReference type="EMBL" id="JASBNA010000001">
    <property type="protein sequence ID" value="KAK7695370.1"/>
    <property type="molecule type" value="Genomic_DNA"/>
</dbReference>
<keyword evidence="2" id="KW-1133">Transmembrane helix</keyword>
<keyword evidence="5" id="KW-1185">Reference proteome</keyword>
<gene>
    <name evidence="4" type="ORF">QCA50_000005</name>
</gene>
<feature type="signal peptide" evidence="3">
    <location>
        <begin position="1"/>
        <end position="20"/>
    </location>
</feature>
<evidence type="ECO:0000256" key="2">
    <source>
        <dbReference type="SAM" id="Phobius"/>
    </source>
</evidence>
<evidence type="ECO:0000313" key="5">
    <source>
        <dbReference type="Proteomes" id="UP001385951"/>
    </source>
</evidence>
<organism evidence="4 5">
    <name type="scientific">Cerrena zonata</name>
    <dbReference type="NCBI Taxonomy" id="2478898"/>
    <lineage>
        <taxon>Eukaryota</taxon>
        <taxon>Fungi</taxon>
        <taxon>Dikarya</taxon>
        <taxon>Basidiomycota</taxon>
        <taxon>Agaricomycotina</taxon>
        <taxon>Agaricomycetes</taxon>
        <taxon>Polyporales</taxon>
        <taxon>Cerrenaceae</taxon>
        <taxon>Cerrena</taxon>
    </lineage>
</organism>
<proteinExistence type="predicted"/>
<evidence type="ECO:0000256" key="3">
    <source>
        <dbReference type="SAM" id="SignalP"/>
    </source>
</evidence>
<keyword evidence="3" id="KW-0732">Signal</keyword>
<protein>
    <recommendedName>
        <fullName evidence="6">Transmembrane protein</fullName>
    </recommendedName>
</protein>
<keyword evidence="2" id="KW-0472">Membrane</keyword>
<dbReference type="Proteomes" id="UP001385951">
    <property type="component" value="Unassembled WGS sequence"/>
</dbReference>
<sequence length="228" mass="25228">MRVLGVRFGSLLIAFRYVLAQSASPVDFQSQVEYAKETPHVLAATNASDANSSDHVSAEQGPAELVTASATSTHSITILHPPSRNHSHSGSRTISFTGSRTLPISHHFFTPTQTGPFNPPNTARPLPDLSSPPHRQSVVAIVFECIAGLVGLLILIWLTRCIYKYKRTPRQDRIASLLARHHLEREMEQLEREQMMRRSRRTSLLRPPPPPYQHAPAYDDAVAGPSSV</sequence>
<keyword evidence="2" id="KW-0812">Transmembrane</keyword>
<evidence type="ECO:0008006" key="6">
    <source>
        <dbReference type="Google" id="ProtNLM"/>
    </source>
</evidence>
<accession>A0AAW0GQ84</accession>